<dbReference type="Proteomes" id="UP001596183">
    <property type="component" value="Unassembled WGS sequence"/>
</dbReference>
<feature type="compositionally biased region" description="Polar residues" evidence="1">
    <location>
        <begin position="1"/>
        <end position="17"/>
    </location>
</feature>
<evidence type="ECO:0000256" key="1">
    <source>
        <dbReference type="SAM" id="MobiDB-lite"/>
    </source>
</evidence>
<dbReference type="EMBL" id="JBHSPC010000123">
    <property type="protein sequence ID" value="MFC5674663.1"/>
    <property type="molecule type" value="Genomic_DNA"/>
</dbReference>
<reference evidence="3" key="1">
    <citation type="journal article" date="2019" name="Int. J. Syst. Evol. Microbiol.">
        <title>The Global Catalogue of Microorganisms (GCM) 10K type strain sequencing project: providing services to taxonomists for standard genome sequencing and annotation.</title>
        <authorList>
            <consortium name="The Broad Institute Genomics Platform"/>
            <consortium name="The Broad Institute Genome Sequencing Center for Infectious Disease"/>
            <person name="Wu L."/>
            <person name="Ma J."/>
        </authorList>
    </citation>
    <scope>NUCLEOTIDE SEQUENCE [LARGE SCALE GENOMIC DNA]</scope>
    <source>
        <strain evidence="3">JCM 13852</strain>
    </source>
</reference>
<sequence>MTEQIPQVTHHTPDTGSTGPGFAIPVNTVKADLPTLRAGSMN</sequence>
<dbReference type="RefSeq" id="WP_381218909.1">
    <property type="nucleotide sequence ID" value="NZ_JBHSPC010000123.1"/>
</dbReference>
<name>A0ABW0XY79_9ACTN</name>
<accession>A0ABW0XY79</accession>
<organism evidence="2 3">
    <name type="scientific">Streptomyces incanus</name>
    <dbReference type="NCBI Taxonomy" id="887453"/>
    <lineage>
        <taxon>Bacteria</taxon>
        <taxon>Bacillati</taxon>
        <taxon>Actinomycetota</taxon>
        <taxon>Actinomycetes</taxon>
        <taxon>Kitasatosporales</taxon>
        <taxon>Streptomycetaceae</taxon>
        <taxon>Streptomyces</taxon>
    </lineage>
</organism>
<evidence type="ECO:0000313" key="3">
    <source>
        <dbReference type="Proteomes" id="UP001596183"/>
    </source>
</evidence>
<proteinExistence type="predicted"/>
<evidence type="ECO:0000313" key="2">
    <source>
        <dbReference type="EMBL" id="MFC5674663.1"/>
    </source>
</evidence>
<feature type="region of interest" description="Disordered" evidence="1">
    <location>
        <begin position="1"/>
        <end position="26"/>
    </location>
</feature>
<protein>
    <submittedName>
        <fullName evidence="2">Uncharacterized protein</fullName>
    </submittedName>
</protein>
<keyword evidence="3" id="KW-1185">Reference proteome</keyword>
<gene>
    <name evidence="2" type="ORF">ACFP2V_32745</name>
</gene>
<comment type="caution">
    <text evidence="2">The sequence shown here is derived from an EMBL/GenBank/DDBJ whole genome shotgun (WGS) entry which is preliminary data.</text>
</comment>